<reference evidence="1 2" key="1">
    <citation type="journal article" date="2019" name="Microorganisms">
        <title>Paenibacillus lutrae sp. nov., A Chitinolytic Species Isolated from A River Otter in Castril Natural Park, Granada, Spain.</title>
        <authorList>
            <person name="Rodriguez M."/>
            <person name="Reina J.C."/>
            <person name="Bejar V."/>
            <person name="Llamas I."/>
        </authorList>
    </citation>
    <scope>NUCLEOTIDE SEQUENCE [LARGE SCALE GENOMIC DNA]</scope>
    <source>
        <strain evidence="1 2">N10</strain>
    </source>
</reference>
<evidence type="ECO:0008006" key="3">
    <source>
        <dbReference type="Google" id="ProtNLM"/>
    </source>
</evidence>
<dbReference type="SUPFAM" id="SSF56112">
    <property type="entry name" value="Protein kinase-like (PK-like)"/>
    <property type="match status" value="1"/>
</dbReference>
<dbReference type="AlphaFoldDB" id="A0A7X3FFR6"/>
<evidence type="ECO:0000313" key="2">
    <source>
        <dbReference type="Proteomes" id="UP000490800"/>
    </source>
</evidence>
<name>A0A7X3FFR6_9BACL</name>
<dbReference type="OrthoDB" id="9814110at2"/>
<comment type="caution">
    <text evidence="1">The sequence shown here is derived from an EMBL/GenBank/DDBJ whole genome shotgun (WGS) entry which is preliminary data.</text>
</comment>
<dbReference type="EMBL" id="RHLK01000002">
    <property type="protein sequence ID" value="MVO98829.1"/>
    <property type="molecule type" value="Genomic_DNA"/>
</dbReference>
<dbReference type="InterPro" id="IPR011009">
    <property type="entry name" value="Kinase-like_dom_sf"/>
</dbReference>
<sequence length="313" mass="36267">MDASTIRTRYFNRLTFSGDRRTVCKTSSCDRKLKDEISWYLGLPGELKGYTPEVISYSMEEEVHLTMEYIHSPTLAELYVQDSMRPDEWVAVFNQITDILAQFARYTAEVHPDALYDMYLSKTKARIAAFLARNELAGKFYRRGFYRLNDRTVVCPFRIFESHLDDFLQLLDKPDRTLLHGDLCFSNILYDAKTPAIKLIDPRGRFGEQGIYGDERYDLAKLRHSLSGYEHIVQNSYTLDIRDSGLHLHIPFTSGQQQVRESWDAVLGDKLGDTAKIEALLFLSLLPLHREDPHRQLALYGLATRLMYDIFAE</sequence>
<proteinExistence type="predicted"/>
<organism evidence="1 2">
    <name type="scientific">Paenibacillus lutrae</name>
    <dbReference type="NCBI Taxonomy" id="2078573"/>
    <lineage>
        <taxon>Bacteria</taxon>
        <taxon>Bacillati</taxon>
        <taxon>Bacillota</taxon>
        <taxon>Bacilli</taxon>
        <taxon>Bacillales</taxon>
        <taxon>Paenibacillaceae</taxon>
        <taxon>Paenibacillus</taxon>
    </lineage>
</organism>
<dbReference type="Proteomes" id="UP000490800">
    <property type="component" value="Unassembled WGS sequence"/>
</dbReference>
<keyword evidence="2" id="KW-1185">Reference proteome</keyword>
<protein>
    <recommendedName>
        <fullName evidence="3">Aminoglycoside phosphotransferase domain-containing protein</fullName>
    </recommendedName>
</protein>
<gene>
    <name evidence="1" type="ORF">EDM21_04730</name>
</gene>
<evidence type="ECO:0000313" key="1">
    <source>
        <dbReference type="EMBL" id="MVO98829.1"/>
    </source>
</evidence>
<accession>A0A7X3FFR6</accession>